<proteinExistence type="predicted"/>
<dbReference type="HOGENOM" id="CLU_2628816_0_0_1"/>
<evidence type="ECO:0000313" key="2">
    <source>
        <dbReference type="Proteomes" id="UP000682892"/>
    </source>
</evidence>
<reference evidence="1" key="2">
    <citation type="journal article" date="2007" name="Science">
        <title>Genome sequence of Aedes aegypti, a major arbovirus vector.</title>
        <authorList>
            <person name="Nene V."/>
            <person name="Wortman J.R."/>
            <person name="Lawson D."/>
            <person name="Haas B."/>
            <person name="Kodira C."/>
            <person name="Tu Z.J."/>
            <person name="Loftus B."/>
            <person name="Xi Z."/>
            <person name="Megy K."/>
            <person name="Grabherr M."/>
            <person name="Ren Q."/>
            <person name="Zdobnov E.M."/>
            <person name="Lobo N.F."/>
            <person name="Campbell K.S."/>
            <person name="Brown S.E."/>
            <person name="Bonaldo M.F."/>
            <person name="Zhu J."/>
            <person name="Sinkins S.P."/>
            <person name="Hogenkamp D.G."/>
            <person name="Amedeo P."/>
            <person name="Arensburger P."/>
            <person name="Atkinson P.W."/>
            <person name="Bidwell S."/>
            <person name="Biedler J."/>
            <person name="Birney E."/>
            <person name="Bruggner R.V."/>
            <person name="Costas J."/>
            <person name="Coy M.R."/>
            <person name="Crabtree J."/>
            <person name="Crawford M."/>
            <person name="Debruyn B."/>
            <person name="Decaprio D."/>
            <person name="Eiglmeier K."/>
            <person name="Eisenstadt E."/>
            <person name="El-Dorry H."/>
            <person name="Gelbart W.M."/>
            <person name="Gomes S.L."/>
            <person name="Hammond M."/>
            <person name="Hannick L.I."/>
            <person name="Hogan J.R."/>
            <person name="Holmes M.H."/>
            <person name="Jaffe D."/>
            <person name="Johnston J.S."/>
            <person name="Kennedy R.C."/>
            <person name="Koo H."/>
            <person name="Kravitz S."/>
            <person name="Kriventseva E.V."/>
            <person name="Kulp D."/>
            <person name="Labutti K."/>
            <person name="Lee E."/>
            <person name="Li S."/>
            <person name="Lovin D.D."/>
            <person name="Mao C."/>
            <person name="Mauceli E."/>
            <person name="Menck C.F."/>
            <person name="Miller J.R."/>
            <person name="Montgomery P."/>
            <person name="Mori A."/>
            <person name="Nascimento A.L."/>
            <person name="Naveira H.F."/>
            <person name="Nusbaum C."/>
            <person name="O'leary S."/>
            <person name="Orvis J."/>
            <person name="Pertea M."/>
            <person name="Quesneville H."/>
            <person name="Reidenbach K.R."/>
            <person name="Rogers Y.H."/>
            <person name="Roth C.W."/>
            <person name="Schneider J.R."/>
            <person name="Schatz M."/>
            <person name="Shumway M."/>
            <person name="Stanke M."/>
            <person name="Stinson E.O."/>
            <person name="Tubio J.M."/>
            <person name="Vanzee J.P."/>
            <person name="Verjovski-Almeida S."/>
            <person name="Werner D."/>
            <person name="White O."/>
            <person name="Wyder S."/>
            <person name="Zeng Q."/>
            <person name="Zhao Q."/>
            <person name="Zhao Y."/>
            <person name="Hill C.A."/>
            <person name="Raikhel A.S."/>
            <person name="Soares M.B."/>
            <person name="Knudson D.L."/>
            <person name="Lee N.H."/>
            <person name="Galagan J."/>
            <person name="Salzberg S.L."/>
            <person name="Paulsen I.T."/>
            <person name="Dimopoulos G."/>
            <person name="Collins F.H."/>
            <person name="Birren B."/>
            <person name="Fraser-Liggett C.M."/>
            <person name="Severson D.W."/>
        </authorList>
    </citation>
    <scope>NUCLEOTIDE SEQUENCE [LARGE SCALE GENOMIC DNA]</scope>
    <source>
        <strain evidence="1">Liverpool</strain>
    </source>
</reference>
<accession>Q16HX1</accession>
<feature type="non-terminal residue" evidence="1">
    <location>
        <position position="1"/>
    </location>
</feature>
<dbReference type="EMBL" id="CH478132">
    <property type="protein sequence ID" value="EAT33863.1"/>
    <property type="molecule type" value="Genomic_DNA"/>
</dbReference>
<organism evidence="1 2">
    <name type="scientific">Aedes aegypti</name>
    <name type="common">Yellowfever mosquito</name>
    <name type="synonym">Culex aegypti</name>
    <dbReference type="NCBI Taxonomy" id="7159"/>
    <lineage>
        <taxon>Eukaryota</taxon>
        <taxon>Metazoa</taxon>
        <taxon>Ecdysozoa</taxon>
        <taxon>Arthropoda</taxon>
        <taxon>Hexapoda</taxon>
        <taxon>Insecta</taxon>
        <taxon>Pterygota</taxon>
        <taxon>Neoptera</taxon>
        <taxon>Endopterygota</taxon>
        <taxon>Diptera</taxon>
        <taxon>Nematocera</taxon>
        <taxon>Culicoidea</taxon>
        <taxon>Culicidae</taxon>
        <taxon>Culicinae</taxon>
        <taxon>Aedini</taxon>
        <taxon>Aedes</taxon>
        <taxon>Stegomyia</taxon>
    </lineage>
</organism>
<dbReference type="Proteomes" id="UP000682892">
    <property type="component" value="Unassembled WGS sequence"/>
</dbReference>
<dbReference type="PaxDb" id="7159-AAEL013874-PA"/>
<reference evidence="1" key="1">
    <citation type="submission" date="2005-10" db="EMBL/GenBank/DDBJ databases">
        <authorList>
            <person name="Loftus B.J."/>
            <person name="Nene V.M."/>
            <person name="Hannick L.I."/>
            <person name="Bidwell S."/>
            <person name="Haas B."/>
            <person name="Amedeo P."/>
            <person name="Orvis J."/>
            <person name="Wortman J.R."/>
            <person name="White O.R."/>
            <person name="Salzberg S."/>
            <person name="Shumway M."/>
            <person name="Koo H."/>
            <person name="Zhao Y."/>
            <person name="Holmes M."/>
            <person name="Miller J."/>
            <person name="Schatz M."/>
            <person name="Pop M."/>
            <person name="Pai G."/>
            <person name="Utterback T."/>
            <person name="Rogers Y.-H."/>
            <person name="Kravitz S."/>
            <person name="Fraser C.M."/>
        </authorList>
    </citation>
    <scope>NUCLEOTIDE SEQUENCE</scope>
    <source>
        <strain evidence="1">Liverpool</strain>
    </source>
</reference>
<sequence length="78" mass="9231">YIAKEAEAENIVPVCFNPSRKCFKTGREDRFPANDANTVNHLWWKLEEVVPKRLWKYLRFRLDRGIIHFLLSSNLVGL</sequence>
<name>Q16HX1_AEDAE</name>
<protein>
    <submittedName>
        <fullName evidence="1">AAEL013874-PA</fullName>
    </submittedName>
</protein>
<evidence type="ECO:0000313" key="1">
    <source>
        <dbReference type="EMBL" id="EAT33863.1"/>
    </source>
</evidence>
<dbReference type="AlphaFoldDB" id="Q16HX1"/>
<reference evidence="1" key="3">
    <citation type="submission" date="2012-09" db="EMBL/GenBank/DDBJ databases">
        <authorList>
            <consortium name="VectorBase"/>
        </authorList>
    </citation>
    <scope>NUCLEOTIDE SEQUENCE</scope>
    <source>
        <strain evidence="1">Liverpool</strain>
    </source>
</reference>
<gene>
    <name evidence="1" type="ORF">AaeL_AAEL013874</name>
</gene>